<organism evidence="1">
    <name type="scientific">Arundo donax</name>
    <name type="common">Giant reed</name>
    <name type="synonym">Donax arundinaceus</name>
    <dbReference type="NCBI Taxonomy" id="35708"/>
    <lineage>
        <taxon>Eukaryota</taxon>
        <taxon>Viridiplantae</taxon>
        <taxon>Streptophyta</taxon>
        <taxon>Embryophyta</taxon>
        <taxon>Tracheophyta</taxon>
        <taxon>Spermatophyta</taxon>
        <taxon>Magnoliopsida</taxon>
        <taxon>Liliopsida</taxon>
        <taxon>Poales</taxon>
        <taxon>Poaceae</taxon>
        <taxon>PACMAD clade</taxon>
        <taxon>Arundinoideae</taxon>
        <taxon>Arundineae</taxon>
        <taxon>Arundo</taxon>
    </lineage>
</organism>
<evidence type="ECO:0000313" key="1">
    <source>
        <dbReference type="EMBL" id="JAD52863.1"/>
    </source>
</evidence>
<dbReference type="AlphaFoldDB" id="A0A0A9ASK5"/>
<reference evidence="1" key="1">
    <citation type="submission" date="2014-09" db="EMBL/GenBank/DDBJ databases">
        <authorList>
            <person name="Magalhaes I.L.F."/>
            <person name="Oliveira U."/>
            <person name="Santos F.R."/>
            <person name="Vidigal T.H.D.A."/>
            <person name="Brescovit A.D."/>
            <person name="Santos A.J."/>
        </authorList>
    </citation>
    <scope>NUCLEOTIDE SEQUENCE</scope>
    <source>
        <tissue evidence="1">Shoot tissue taken approximately 20 cm above the soil surface</tissue>
    </source>
</reference>
<reference evidence="1" key="2">
    <citation type="journal article" date="2015" name="Data Brief">
        <title>Shoot transcriptome of the giant reed, Arundo donax.</title>
        <authorList>
            <person name="Barrero R.A."/>
            <person name="Guerrero F.D."/>
            <person name="Moolhuijzen P."/>
            <person name="Goolsby J.A."/>
            <person name="Tidwell J."/>
            <person name="Bellgard S.E."/>
            <person name="Bellgard M.I."/>
        </authorList>
    </citation>
    <scope>NUCLEOTIDE SEQUENCE</scope>
    <source>
        <tissue evidence="1">Shoot tissue taken approximately 20 cm above the soil surface</tissue>
    </source>
</reference>
<dbReference type="EMBL" id="GBRH01245032">
    <property type="protein sequence ID" value="JAD52863.1"/>
    <property type="molecule type" value="Transcribed_RNA"/>
</dbReference>
<name>A0A0A9ASK5_ARUDO</name>
<protein>
    <submittedName>
        <fullName evidence="1">Uncharacterized protein</fullName>
    </submittedName>
</protein>
<sequence length="50" mass="5801">MYSITSTYKSTQVYFHLGITKCHSIILVKLERQDTEIDRLAIAILKIVFV</sequence>
<proteinExistence type="predicted"/>
<accession>A0A0A9ASK5</accession>